<accession>A0A844ZVD7</accession>
<dbReference type="AlphaFoldDB" id="A0A844ZVD7"/>
<dbReference type="Proteomes" id="UP000442714">
    <property type="component" value="Unassembled WGS sequence"/>
</dbReference>
<protein>
    <recommendedName>
        <fullName evidence="4">DUF2147 domain-containing protein</fullName>
    </recommendedName>
</protein>
<dbReference type="EMBL" id="WTYX01000002">
    <property type="protein sequence ID" value="MXO91130.1"/>
    <property type="molecule type" value="Genomic_DNA"/>
</dbReference>
<keyword evidence="1" id="KW-0732">Signal</keyword>
<evidence type="ECO:0008006" key="4">
    <source>
        <dbReference type="Google" id="ProtNLM"/>
    </source>
</evidence>
<organism evidence="2 3">
    <name type="scientific">Pontixanthobacter aquaemixtae</name>
    <dbReference type="NCBI Taxonomy" id="1958940"/>
    <lineage>
        <taxon>Bacteria</taxon>
        <taxon>Pseudomonadati</taxon>
        <taxon>Pseudomonadota</taxon>
        <taxon>Alphaproteobacteria</taxon>
        <taxon>Sphingomonadales</taxon>
        <taxon>Erythrobacteraceae</taxon>
        <taxon>Pontixanthobacter</taxon>
    </lineage>
</organism>
<dbReference type="OrthoDB" id="9835352at2"/>
<dbReference type="RefSeq" id="WP_160604850.1">
    <property type="nucleotide sequence ID" value="NZ_WTYX01000002.1"/>
</dbReference>
<feature type="signal peptide" evidence="1">
    <location>
        <begin position="1"/>
        <end position="22"/>
    </location>
</feature>
<keyword evidence="3" id="KW-1185">Reference proteome</keyword>
<evidence type="ECO:0000256" key="1">
    <source>
        <dbReference type="SAM" id="SignalP"/>
    </source>
</evidence>
<reference evidence="2 3" key="1">
    <citation type="submission" date="2019-12" db="EMBL/GenBank/DDBJ databases">
        <title>Genomic-based taxomic classification of the family Erythrobacteraceae.</title>
        <authorList>
            <person name="Xu L."/>
        </authorList>
    </citation>
    <scope>NUCLEOTIDE SEQUENCE [LARGE SCALE GENOMIC DNA]</scope>
    <source>
        <strain evidence="2 3">KCTC 52763</strain>
    </source>
</reference>
<feature type="chain" id="PRO_5032936649" description="DUF2147 domain-containing protein" evidence="1">
    <location>
        <begin position="23"/>
        <end position="152"/>
    </location>
</feature>
<comment type="caution">
    <text evidence="2">The sequence shown here is derived from an EMBL/GenBank/DDBJ whole genome shotgun (WGS) entry which is preliminary data.</text>
</comment>
<evidence type="ECO:0000313" key="3">
    <source>
        <dbReference type="Proteomes" id="UP000442714"/>
    </source>
</evidence>
<gene>
    <name evidence="2" type="ORF">GRI41_09875</name>
</gene>
<sequence length="152" mass="16519">MKKLIFAVTVVGALSLSAPAYAGAAAVCIERDTNSAGNGYDVEYFARWGKSPNVDGATALRAAKDDHKKTYPNSTPYCYDSGSDRYPGGGHMVLIKSGRTKDGSGGHYNRWTLGVGKTKQAAINDAIYQMRQRDGVWLRSTHGYTIIEDHEI</sequence>
<name>A0A844ZVD7_9SPHN</name>
<evidence type="ECO:0000313" key="2">
    <source>
        <dbReference type="EMBL" id="MXO91130.1"/>
    </source>
</evidence>
<proteinExistence type="predicted"/>